<accession>A0ABR4N1P9</accession>
<feature type="transmembrane region" description="Helical" evidence="6">
    <location>
        <begin position="38"/>
        <end position="59"/>
    </location>
</feature>
<feature type="transmembrane region" description="Helical" evidence="6">
    <location>
        <begin position="417"/>
        <end position="441"/>
    </location>
</feature>
<comment type="similarity">
    <text evidence="2">Belongs to the TDE1 family.</text>
</comment>
<keyword evidence="3 6" id="KW-0812">Transmembrane</keyword>
<feature type="transmembrane region" description="Helical" evidence="6">
    <location>
        <begin position="151"/>
        <end position="172"/>
    </location>
</feature>
<sequence>MGGVVSSLFTSAACCFGQAALSCFCNICGATSSTASRVGYSLMFLATASLSWLMLTDWAGKKLRDISYGYLDLKCPEGECYGVLAVYRICLATSLFHMIMSAGMYNVQSSRDWRAGIQNGYWAWKLLAWAGLIVLSFFLPNQVVMGWASYIDVPGAALFIFVQVILLIDFAYTFSETLLAWWEENEDKRYLALLVLITFGSYIAGLVISILMYLWFGRGGCRLNQFFITFNLILCVITSVLAASPMVQEANPKSGLAQASMVAIYSTYLVASALSSIPAGDDGDTTCNPLNEADKTQTTTIVMGALFTFLALAYSTSRAAMQPGLINSDSAGASSHLYAAVESGAVPSSALDTDEDDDRQGNYPVDDEKDAVQYSYSFFHFIFVIASMYLAMLITNWDTVTISSDDLAVVGKSMAAAWVKVVSSWLVLILYGWTLVAPIVMPDRDWA</sequence>
<dbReference type="Pfam" id="PF03348">
    <property type="entry name" value="Serinc"/>
    <property type="match status" value="1"/>
</dbReference>
<keyword evidence="8" id="KW-1185">Reference proteome</keyword>
<evidence type="ECO:0000256" key="3">
    <source>
        <dbReference type="ARBA" id="ARBA00022692"/>
    </source>
</evidence>
<proteinExistence type="inferred from homology"/>
<evidence type="ECO:0000313" key="7">
    <source>
        <dbReference type="EMBL" id="KAL2913420.1"/>
    </source>
</evidence>
<keyword evidence="4 6" id="KW-1133">Transmembrane helix</keyword>
<evidence type="ECO:0000256" key="1">
    <source>
        <dbReference type="ARBA" id="ARBA00004141"/>
    </source>
</evidence>
<evidence type="ECO:0000256" key="6">
    <source>
        <dbReference type="SAM" id="Phobius"/>
    </source>
</evidence>
<evidence type="ECO:0000256" key="5">
    <source>
        <dbReference type="ARBA" id="ARBA00023136"/>
    </source>
</evidence>
<feature type="transmembrane region" description="Helical" evidence="6">
    <location>
        <begin position="226"/>
        <end position="247"/>
    </location>
</feature>
<protein>
    <submittedName>
        <fullName evidence="7">Membrane protein tms1</fullName>
    </submittedName>
</protein>
<feature type="transmembrane region" description="Helical" evidence="6">
    <location>
        <begin position="298"/>
        <end position="315"/>
    </location>
</feature>
<feature type="transmembrane region" description="Helical" evidence="6">
    <location>
        <begin position="378"/>
        <end position="397"/>
    </location>
</feature>
<dbReference type="InterPro" id="IPR005016">
    <property type="entry name" value="TDE1/TMS"/>
</dbReference>
<reference evidence="7 8" key="1">
    <citation type="submission" date="2023-09" db="EMBL/GenBank/DDBJ databases">
        <title>Pangenome analysis of Batrachochytrium dendrobatidis and related Chytrids.</title>
        <authorList>
            <person name="Yacoub M.N."/>
            <person name="Stajich J.E."/>
            <person name="James T.Y."/>
        </authorList>
    </citation>
    <scope>NUCLEOTIDE SEQUENCE [LARGE SCALE GENOMIC DNA]</scope>
    <source>
        <strain evidence="7 8">JEL0888</strain>
    </source>
</reference>
<evidence type="ECO:0000256" key="2">
    <source>
        <dbReference type="ARBA" id="ARBA00006665"/>
    </source>
</evidence>
<feature type="transmembrane region" description="Helical" evidence="6">
    <location>
        <begin position="80"/>
        <end position="100"/>
    </location>
</feature>
<evidence type="ECO:0000313" key="8">
    <source>
        <dbReference type="Proteomes" id="UP001527925"/>
    </source>
</evidence>
<dbReference type="PANTHER" id="PTHR10383">
    <property type="entry name" value="SERINE INCORPORATOR"/>
    <property type="match status" value="1"/>
</dbReference>
<comment type="caution">
    <text evidence="7">The sequence shown here is derived from an EMBL/GenBank/DDBJ whole genome shotgun (WGS) entry which is preliminary data.</text>
</comment>
<comment type="subcellular location">
    <subcellularLocation>
        <location evidence="1">Membrane</location>
        <topology evidence="1">Multi-pass membrane protein</topology>
    </subcellularLocation>
</comment>
<dbReference type="EMBL" id="JADGIZ020000046">
    <property type="protein sequence ID" value="KAL2913420.1"/>
    <property type="molecule type" value="Genomic_DNA"/>
</dbReference>
<organism evidence="7 8">
    <name type="scientific">Polyrhizophydium stewartii</name>
    <dbReference type="NCBI Taxonomy" id="2732419"/>
    <lineage>
        <taxon>Eukaryota</taxon>
        <taxon>Fungi</taxon>
        <taxon>Fungi incertae sedis</taxon>
        <taxon>Chytridiomycota</taxon>
        <taxon>Chytridiomycota incertae sedis</taxon>
        <taxon>Chytridiomycetes</taxon>
        <taxon>Rhizophydiales</taxon>
        <taxon>Rhizophydiales incertae sedis</taxon>
        <taxon>Polyrhizophydium</taxon>
    </lineage>
</organism>
<name>A0ABR4N1P9_9FUNG</name>
<dbReference type="Proteomes" id="UP001527925">
    <property type="component" value="Unassembled WGS sequence"/>
</dbReference>
<gene>
    <name evidence="7" type="primary">TMS1</name>
    <name evidence="7" type="ORF">HK105_207032</name>
</gene>
<keyword evidence="5 6" id="KW-0472">Membrane</keyword>
<feature type="transmembrane region" description="Helical" evidence="6">
    <location>
        <begin position="120"/>
        <end position="139"/>
    </location>
</feature>
<evidence type="ECO:0000256" key="4">
    <source>
        <dbReference type="ARBA" id="ARBA00022989"/>
    </source>
</evidence>
<feature type="transmembrane region" description="Helical" evidence="6">
    <location>
        <begin position="192"/>
        <end position="214"/>
    </location>
</feature>
<dbReference type="PANTHER" id="PTHR10383:SF9">
    <property type="entry name" value="SERINE INCORPORATOR, ISOFORM F"/>
    <property type="match status" value="1"/>
</dbReference>